<evidence type="ECO:0000256" key="1">
    <source>
        <dbReference type="SAM" id="MobiDB-lite"/>
    </source>
</evidence>
<proteinExistence type="predicted"/>
<organism evidence="2 3">
    <name type="scientific">Paenibacillus vulneris</name>
    <dbReference type="NCBI Taxonomy" id="1133364"/>
    <lineage>
        <taxon>Bacteria</taxon>
        <taxon>Bacillati</taxon>
        <taxon>Bacillota</taxon>
        <taxon>Bacilli</taxon>
        <taxon>Bacillales</taxon>
        <taxon>Paenibacillaceae</taxon>
        <taxon>Paenibacillus</taxon>
    </lineage>
</organism>
<evidence type="ECO:0008006" key="4">
    <source>
        <dbReference type="Google" id="ProtNLM"/>
    </source>
</evidence>
<protein>
    <recommendedName>
        <fullName evidence="4">LysM domain-containing protein</fullName>
    </recommendedName>
</protein>
<feature type="compositionally biased region" description="Polar residues" evidence="1">
    <location>
        <begin position="244"/>
        <end position="253"/>
    </location>
</feature>
<comment type="caution">
    <text evidence="2">The sequence shown here is derived from an EMBL/GenBank/DDBJ whole genome shotgun (WGS) entry which is preliminary data.</text>
</comment>
<feature type="region of interest" description="Disordered" evidence="1">
    <location>
        <begin position="228"/>
        <end position="253"/>
    </location>
</feature>
<dbReference type="EMBL" id="JBHTLU010000058">
    <property type="protein sequence ID" value="MFD1225385.1"/>
    <property type="molecule type" value="Genomic_DNA"/>
</dbReference>
<evidence type="ECO:0000313" key="2">
    <source>
        <dbReference type="EMBL" id="MFD1225385.1"/>
    </source>
</evidence>
<feature type="compositionally biased region" description="Gly residues" evidence="1">
    <location>
        <begin position="148"/>
        <end position="160"/>
    </location>
</feature>
<evidence type="ECO:0000313" key="3">
    <source>
        <dbReference type="Proteomes" id="UP001597180"/>
    </source>
</evidence>
<keyword evidence="3" id="KW-1185">Reference proteome</keyword>
<accession>A0ABW3V0B1</accession>
<sequence length="253" mass="26227">MKNISKKVITGTIAASFLLGGLGYLGVSQNQAFAETTGGSTDITATTQQKGPGHGFRGNNIVKEAAAVLGADESSIQESVKAGKTLAEIAAAAGTSEDTFLDKLVKSEKTAIAAQVTAGTLTQEQADKIVTGLSDRLKQQIENTRPQGQGGKGPNGPGGRGDMHMGLMGNSELLTNILGLTQDELRTELDAGKSIAEIAAAKGISENDLISKIKDGLTDSLKQFVESKHTKPFDIPAKDAQSGKVDSNETTTN</sequence>
<name>A0ABW3V0B1_9BACL</name>
<gene>
    <name evidence="2" type="ORF">ACFQ4B_35415</name>
</gene>
<dbReference type="RefSeq" id="WP_345594197.1">
    <property type="nucleotide sequence ID" value="NZ_BAABJG010000052.1"/>
</dbReference>
<feature type="region of interest" description="Disordered" evidence="1">
    <location>
        <begin position="141"/>
        <end position="165"/>
    </location>
</feature>
<dbReference type="Proteomes" id="UP001597180">
    <property type="component" value="Unassembled WGS sequence"/>
</dbReference>
<reference evidence="3" key="1">
    <citation type="journal article" date="2019" name="Int. J. Syst. Evol. Microbiol.">
        <title>The Global Catalogue of Microorganisms (GCM) 10K type strain sequencing project: providing services to taxonomists for standard genome sequencing and annotation.</title>
        <authorList>
            <consortium name="The Broad Institute Genomics Platform"/>
            <consortium name="The Broad Institute Genome Sequencing Center for Infectious Disease"/>
            <person name="Wu L."/>
            <person name="Ma J."/>
        </authorList>
    </citation>
    <scope>NUCLEOTIDE SEQUENCE [LARGE SCALE GENOMIC DNA]</scope>
    <source>
        <strain evidence="3">CCUG 53270</strain>
    </source>
</reference>